<evidence type="ECO:0000259" key="6">
    <source>
        <dbReference type="Pfam" id="PF09363"/>
    </source>
</evidence>
<dbReference type="NCBIfam" id="NF003617">
    <property type="entry name" value="PRK05261.1-2"/>
    <property type="match status" value="1"/>
</dbReference>
<dbReference type="InterPro" id="IPR019789">
    <property type="entry name" value="Xul5P/Fru6P_PKetolase_ThDP_BS"/>
</dbReference>
<evidence type="ECO:0000313" key="8">
    <source>
        <dbReference type="EMBL" id="MBD9698874.1"/>
    </source>
</evidence>
<dbReference type="InterPro" id="IPR018970">
    <property type="entry name" value="Xul5P/Fru6P_PKetolase_N"/>
</dbReference>
<dbReference type="Pfam" id="PF03894">
    <property type="entry name" value="XFP"/>
    <property type="match status" value="1"/>
</dbReference>
<dbReference type="EC" id="4.1.2.-" evidence="5"/>
<organism evidence="8 9">
    <name type="scientific">Flavimobilis rhizosphaerae</name>
    <dbReference type="NCBI Taxonomy" id="2775421"/>
    <lineage>
        <taxon>Bacteria</taxon>
        <taxon>Bacillati</taxon>
        <taxon>Actinomycetota</taxon>
        <taxon>Actinomycetes</taxon>
        <taxon>Micrococcales</taxon>
        <taxon>Jonesiaceae</taxon>
        <taxon>Flavimobilis</taxon>
    </lineage>
</organism>
<dbReference type="SUPFAM" id="SSF52922">
    <property type="entry name" value="TK C-terminal domain-like"/>
    <property type="match status" value="1"/>
</dbReference>
<evidence type="ECO:0000259" key="7">
    <source>
        <dbReference type="Pfam" id="PF09364"/>
    </source>
</evidence>
<keyword evidence="3 5" id="KW-0786">Thiamine pyrophosphate</keyword>
<dbReference type="PROSITE" id="PS60002">
    <property type="entry name" value="PHOSPHOKETOLASE_1"/>
    <property type="match status" value="1"/>
</dbReference>
<evidence type="ECO:0000256" key="1">
    <source>
        <dbReference type="ARBA" id="ARBA00001964"/>
    </source>
</evidence>
<dbReference type="InterPro" id="IPR029061">
    <property type="entry name" value="THDP-binding"/>
</dbReference>
<dbReference type="InterPro" id="IPR018969">
    <property type="entry name" value="Xul5P/Fru6P_PKetolase_C"/>
</dbReference>
<feature type="domain" description="Xylulose 5-phosphate/Fructose 6-phosphate phosphoketolase C-terminal" evidence="6">
    <location>
        <begin position="596"/>
        <end position="798"/>
    </location>
</feature>
<evidence type="ECO:0000256" key="3">
    <source>
        <dbReference type="ARBA" id="ARBA00023052"/>
    </source>
</evidence>
<dbReference type="NCBIfam" id="NF003621">
    <property type="entry name" value="PRK05261.1-6"/>
    <property type="match status" value="1"/>
</dbReference>
<dbReference type="RefSeq" id="WP_192278896.1">
    <property type="nucleotide sequence ID" value="NZ_JACZDF010000002.1"/>
</dbReference>
<comment type="caution">
    <text evidence="8">The sequence shown here is derived from an EMBL/GenBank/DDBJ whole genome shotgun (WGS) entry which is preliminary data.</text>
</comment>
<dbReference type="InterPro" id="IPR023962">
    <property type="entry name" value="Phosphoketolase"/>
</dbReference>
<reference evidence="8 9" key="1">
    <citation type="submission" date="2020-09" db="EMBL/GenBank/DDBJ databases">
        <title>Flavimobilis rhizosphaerae sp. nov., isolated from rhizosphere soil of Spartina alterniflora.</title>
        <authorList>
            <person name="Hanqin C."/>
        </authorList>
    </citation>
    <scope>NUCLEOTIDE SEQUENCE [LARGE SCALE GENOMIC DNA]</scope>
    <source>
        <strain evidence="8 9">GY 10621</strain>
    </source>
</reference>
<dbReference type="InterPro" id="IPR019790">
    <property type="entry name" value="Xul5P/Fru6P_PKetolase_CS"/>
</dbReference>
<comment type="similarity">
    <text evidence="2 5">Belongs to the XFP family.</text>
</comment>
<dbReference type="CDD" id="cd02011">
    <property type="entry name" value="TPP_PK"/>
    <property type="match status" value="1"/>
</dbReference>
<dbReference type="SUPFAM" id="SSF52518">
    <property type="entry name" value="Thiamin diphosphate-binding fold (THDP-binding)"/>
    <property type="match status" value="2"/>
</dbReference>
<dbReference type="EMBL" id="JACZDF010000002">
    <property type="protein sequence ID" value="MBD9698874.1"/>
    <property type="molecule type" value="Genomic_DNA"/>
</dbReference>
<gene>
    <name evidence="8" type="ORF">IGS67_05110</name>
</gene>
<dbReference type="Gene3D" id="3.40.50.920">
    <property type="match status" value="1"/>
</dbReference>
<dbReference type="Gene3D" id="3.40.50.970">
    <property type="match status" value="2"/>
</dbReference>
<feature type="domain" description="Xylulose 5-phosphate/Fructose 6-phosphate phosphoketolase N-terminal" evidence="7">
    <location>
        <begin position="16"/>
        <end position="379"/>
    </location>
</feature>
<name>A0ABR9DPI2_9MICO</name>
<keyword evidence="9" id="KW-1185">Reference proteome</keyword>
<dbReference type="PIRSF" id="PIRSF017245">
    <property type="entry name" value="Phosphoketolase"/>
    <property type="match status" value="1"/>
</dbReference>
<sequence length="825" mass="92020">MATPTSAWHRGSGTLNDETITRIDGWWRAANYLSVGQIYLLANPLLREPLTRDHVKPRLLGHWGTTPGLNFIYAHLTRAIRERSQSTLYVTGPGHGGPGLVANAYLEGTYTETYPDITQDDEGLRRLVRQFSFPGGIPSHVAPETPGSIHEGGELGYALSHAYGAAFDNPDLLVVAVVGDGEAETGPLATSWHSNKFLNPATDGVVLPILHLNGYKIANPTVLARIDDDELEALMRGYGHTPHVFVAGFDDETPASFHRRFAELLDTVLDDIAAIKESAAAGDESRPRWPMIVLRTPKGWTCPPVIDGKRTEDSWRAHQVPLASARDTPEHLEVLEEWLRSYRPEELFDATGRLDADIAALAPEGTLRMSANPHANGGLLTQDLRLPDFRDHAVDVPAPGATSHEATRVLGEFLTDVVRLNPSTFRIFGPDETASNRLQAVYKATDKVWNAAYLPTDDDDHLARRGRVVEMLSEHQCQGWLEGYLLTGRHGLFSCYEAFIHIVDSMVNQHAKWLKVTREIPWRRPVPSLNYLLSSHVWRQDHNGFSHQDPGFVDHVVNKKAEVVRVYLPFDTNTLLSTYDHCLRSRDYINVVVAGKQPTADLLTMDEAVAHCKRGLGIWEWAGTEVAGEDPDVVLACAGDVPTLEVLAAADLLRQHVPELRVRVVNVVDLMRLQDEREHPHGLSDRDFDTIFTTDAPVIFAYHGYPWLIHRLTYRRKGHSNIHVRGYKEEGTTTTPFDMVMLNDLDRFHLVIDVIDRVEGLGSRYGALRQHMQDERLRARQYTRSHGEDLREIRDWVWPAAAALAEASGTPLGTGAAVETGGDNE</sequence>
<dbReference type="InterPro" id="IPR009014">
    <property type="entry name" value="Transketo_C/PFOR_II"/>
</dbReference>
<proteinExistence type="inferred from homology"/>
<accession>A0ABR9DPI2</accession>
<protein>
    <recommendedName>
        <fullName evidence="5">Probable phosphoketolase</fullName>
        <ecNumber evidence="5">4.1.2.-</ecNumber>
    </recommendedName>
</protein>
<evidence type="ECO:0000256" key="5">
    <source>
        <dbReference type="HAMAP-Rule" id="MF_01403"/>
    </source>
</evidence>
<evidence type="ECO:0000256" key="4">
    <source>
        <dbReference type="ARBA" id="ARBA00023239"/>
    </source>
</evidence>
<keyword evidence="4 5" id="KW-0456">Lyase</keyword>
<dbReference type="Pfam" id="PF09364">
    <property type="entry name" value="XFP_N"/>
    <property type="match status" value="1"/>
</dbReference>
<dbReference type="InterPro" id="IPR005593">
    <property type="entry name" value="Xul5P/Fru6P_PKetolase"/>
</dbReference>
<dbReference type="HAMAP" id="MF_01403">
    <property type="entry name" value="Phosphoketolase"/>
    <property type="match status" value="1"/>
</dbReference>
<dbReference type="NCBIfam" id="NF003619">
    <property type="entry name" value="PRK05261.1-4"/>
    <property type="match status" value="1"/>
</dbReference>
<evidence type="ECO:0000256" key="2">
    <source>
        <dbReference type="ARBA" id="ARBA00005623"/>
    </source>
</evidence>
<dbReference type="PANTHER" id="PTHR31273:SF0">
    <property type="entry name" value="PHOSPHOKETOLASE-RELATED"/>
    <property type="match status" value="1"/>
</dbReference>
<dbReference type="PROSITE" id="PS60003">
    <property type="entry name" value="PHOSPHOKETOLASE_2"/>
    <property type="match status" value="1"/>
</dbReference>
<dbReference type="Proteomes" id="UP000642107">
    <property type="component" value="Unassembled WGS sequence"/>
</dbReference>
<comment type="cofactor">
    <cofactor evidence="1 5">
        <name>thiamine diphosphate</name>
        <dbReference type="ChEBI" id="CHEBI:58937"/>
    </cofactor>
</comment>
<dbReference type="Pfam" id="PF09363">
    <property type="entry name" value="XFP_C"/>
    <property type="match status" value="1"/>
</dbReference>
<dbReference type="PANTHER" id="PTHR31273">
    <property type="entry name" value="PHOSPHOKETOLASE-RELATED"/>
    <property type="match status" value="1"/>
</dbReference>
<evidence type="ECO:0000313" key="9">
    <source>
        <dbReference type="Proteomes" id="UP000642107"/>
    </source>
</evidence>